<reference evidence="4 5" key="1">
    <citation type="submission" date="2015-10" db="EMBL/GenBank/DDBJ databases">
        <title>Genome analyses suggest a sexual origin of heterokaryosis in a supposedly ancient asexual fungus.</title>
        <authorList>
            <person name="Ropars J."/>
            <person name="Sedzielewska K."/>
            <person name="Noel J."/>
            <person name="Charron P."/>
            <person name="Farinelli L."/>
            <person name="Marton T."/>
            <person name="Kruger M."/>
            <person name="Pelin A."/>
            <person name="Brachmann A."/>
            <person name="Corradi N."/>
        </authorList>
    </citation>
    <scope>NUCLEOTIDE SEQUENCE [LARGE SCALE GENOMIC DNA]</scope>
    <source>
        <strain evidence="4 5">A4</strain>
    </source>
</reference>
<dbReference type="PANTHER" id="PTHR27001:SF931">
    <property type="entry name" value="OS11G0664100 PROTEIN"/>
    <property type="match status" value="1"/>
</dbReference>
<organism evidence="4 5">
    <name type="scientific">Rhizophagus irregularis</name>
    <dbReference type="NCBI Taxonomy" id="588596"/>
    <lineage>
        <taxon>Eukaryota</taxon>
        <taxon>Fungi</taxon>
        <taxon>Fungi incertae sedis</taxon>
        <taxon>Mucoromycota</taxon>
        <taxon>Glomeromycotina</taxon>
        <taxon>Glomeromycetes</taxon>
        <taxon>Glomerales</taxon>
        <taxon>Glomeraceae</taxon>
        <taxon>Rhizophagus</taxon>
    </lineage>
</organism>
<dbReference type="PANTHER" id="PTHR27001">
    <property type="entry name" value="OS01G0253100 PROTEIN"/>
    <property type="match status" value="1"/>
</dbReference>
<feature type="domain" description="Protein kinase" evidence="3">
    <location>
        <begin position="16"/>
        <end position="186"/>
    </location>
</feature>
<dbReference type="AlphaFoldDB" id="A0A2I1HPZ5"/>
<evidence type="ECO:0000313" key="5">
    <source>
        <dbReference type="Proteomes" id="UP000234323"/>
    </source>
</evidence>
<sequence>TLLPNKIIEWISYNNLQNIEYLAEGGFSKIYTANWIDGKYIKWDSKEQQLKRLGTHKVILKKLENVENANQSWFEEAKSHLTISNKWPRIVNCFGLTQDPSNGNFMLVLYIMDVNLREYLQQNYSQLTWKERIQITVYIIYALKDIHGENAIHRDLHSGNILHLQSNKSWNISDLGFCGPADKPLK</sequence>
<evidence type="ECO:0000259" key="3">
    <source>
        <dbReference type="PROSITE" id="PS50011"/>
    </source>
</evidence>
<comment type="caution">
    <text evidence="4">The sequence shown here is derived from an EMBL/GenBank/DDBJ whole genome shotgun (WGS) entry which is preliminary data.</text>
</comment>
<dbReference type="VEuPathDB" id="FungiDB:RhiirA1_387668"/>
<feature type="non-terminal residue" evidence="4">
    <location>
        <position position="186"/>
    </location>
</feature>
<accession>A0A2I1HPZ5</accession>
<evidence type="ECO:0000256" key="1">
    <source>
        <dbReference type="ARBA" id="ARBA00022741"/>
    </source>
</evidence>
<dbReference type="InterPro" id="IPR011009">
    <property type="entry name" value="Kinase-like_dom_sf"/>
</dbReference>
<keyword evidence="2" id="KW-0067">ATP-binding</keyword>
<dbReference type="SUPFAM" id="SSF56112">
    <property type="entry name" value="Protein kinase-like (PK-like)"/>
    <property type="match status" value="1"/>
</dbReference>
<dbReference type="Gene3D" id="1.10.510.10">
    <property type="entry name" value="Transferase(Phosphotransferase) domain 1"/>
    <property type="match status" value="1"/>
</dbReference>
<evidence type="ECO:0000313" key="4">
    <source>
        <dbReference type="EMBL" id="PKY60954.1"/>
    </source>
</evidence>
<dbReference type="Proteomes" id="UP000234323">
    <property type="component" value="Unassembled WGS sequence"/>
</dbReference>
<keyword evidence="4" id="KW-0418">Kinase</keyword>
<evidence type="ECO:0000256" key="2">
    <source>
        <dbReference type="ARBA" id="ARBA00022840"/>
    </source>
</evidence>
<dbReference type="GO" id="GO:0004672">
    <property type="term" value="F:protein kinase activity"/>
    <property type="evidence" value="ECO:0007669"/>
    <property type="project" value="InterPro"/>
</dbReference>
<proteinExistence type="predicted"/>
<dbReference type="InterPro" id="IPR001245">
    <property type="entry name" value="Ser-Thr/Tyr_kinase_cat_dom"/>
</dbReference>
<dbReference type="Gene3D" id="1.10.10.1010">
    <property type="entry name" value="Intein homing endonuclease, domain IV"/>
    <property type="match status" value="1"/>
</dbReference>
<dbReference type="PROSITE" id="PS50011">
    <property type="entry name" value="PROTEIN_KINASE_DOM"/>
    <property type="match status" value="1"/>
</dbReference>
<dbReference type="EMBL" id="LLXI01004789">
    <property type="protein sequence ID" value="PKY60954.1"/>
    <property type="molecule type" value="Genomic_DNA"/>
</dbReference>
<protein>
    <submittedName>
        <fullName evidence="4">Kinase-like protein</fullName>
    </submittedName>
</protein>
<feature type="non-terminal residue" evidence="4">
    <location>
        <position position="1"/>
    </location>
</feature>
<dbReference type="GO" id="GO:0005886">
    <property type="term" value="C:plasma membrane"/>
    <property type="evidence" value="ECO:0007669"/>
    <property type="project" value="TreeGrafter"/>
</dbReference>
<dbReference type="Pfam" id="PF07714">
    <property type="entry name" value="PK_Tyr_Ser-Thr"/>
    <property type="match status" value="1"/>
</dbReference>
<keyword evidence="5" id="KW-1185">Reference proteome</keyword>
<keyword evidence="4" id="KW-0808">Transferase</keyword>
<keyword evidence="1" id="KW-0547">Nucleotide-binding</keyword>
<name>A0A2I1HPZ5_9GLOM</name>
<gene>
    <name evidence="4" type="ORF">RhiirA4_485316</name>
</gene>
<dbReference type="GO" id="GO:0005524">
    <property type="term" value="F:ATP binding"/>
    <property type="evidence" value="ECO:0007669"/>
    <property type="project" value="UniProtKB-KW"/>
</dbReference>
<dbReference type="InterPro" id="IPR000719">
    <property type="entry name" value="Prot_kinase_dom"/>
</dbReference>